<keyword evidence="3" id="KW-1185">Reference proteome</keyword>
<dbReference type="RefSeq" id="WP_081149645.1">
    <property type="nucleotide sequence ID" value="NZ_CP020465.1"/>
</dbReference>
<feature type="region of interest" description="Disordered" evidence="1">
    <location>
        <begin position="34"/>
        <end position="68"/>
    </location>
</feature>
<dbReference type="EMBL" id="CP020465">
    <property type="protein sequence ID" value="ASP47146.1"/>
    <property type="molecule type" value="Genomic_DNA"/>
</dbReference>
<evidence type="ECO:0000313" key="3">
    <source>
        <dbReference type="Proteomes" id="UP000202259"/>
    </source>
</evidence>
<gene>
    <name evidence="2" type="ORF">B5D82_04815</name>
</gene>
<organism evidence="2 3">
    <name type="scientific">Cognaticolwellia beringensis</name>
    <dbReference type="NCBI Taxonomy" id="1967665"/>
    <lineage>
        <taxon>Bacteria</taxon>
        <taxon>Pseudomonadati</taxon>
        <taxon>Pseudomonadota</taxon>
        <taxon>Gammaproteobacteria</taxon>
        <taxon>Alteromonadales</taxon>
        <taxon>Colwelliaceae</taxon>
        <taxon>Cognaticolwellia</taxon>
    </lineage>
</organism>
<protein>
    <submittedName>
        <fullName evidence="2">Uncharacterized protein</fullName>
    </submittedName>
</protein>
<sequence>MLDRWIKEAHNVDDHVFRQRKIIPIEINNHSIGINTRVRGNPQSKSTRKTPRNEARDTKNALLCQRKK</sequence>
<reference evidence="2 3" key="1">
    <citation type="submission" date="2017-08" db="EMBL/GenBank/DDBJ databases">
        <title>Complete genome of Colwellia sp. NB097-1, a psychrophile bacterium ioslated from Bering Sea.</title>
        <authorList>
            <person name="Chen X."/>
        </authorList>
    </citation>
    <scope>NUCLEOTIDE SEQUENCE [LARGE SCALE GENOMIC DNA]</scope>
    <source>
        <strain evidence="2 3">NB097-1</strain>
    </source>
</reference>
<evidence type="ECO:0000256" key="1">
    <source>
        <dbReference type="SAM" id="MobiDB-lite"/>
    </source>
</evidence>
<accession>A0A222G5G7</accession>
<proteinExistence type="predicted"/>
<dbReference type="Proteomes" id="UP000202259">
    <property type="component" value="Chromosome"/>
</dbReference>
<dbReference type="KEGG" id="cber:B5D82_04815"/>
<evidence type="ECO:0000313" key="2">
    <source>
        <dbReference type="EMBL" id="ASP47146.1"/>
    </source>
</evidence>
<name>A0A222G5G7_9GAMM</name>
<dbReference type="AlphaFoldDB" id="A0A222G5G7"/>